<name>A0A061FE39_THECC</name>
<dbReference type="AlphaFoldDB" id="A0A061FE39"/>
<dbReference type="Gramene" id="EOY12729">
    <property type="protein sequence ID" value="EOY12729"/>
    <property type="gene ID" value="TCM_031255"/>
</dbReference>
<evidence type="ECO:0000313" key="2">
    <source>
        <dbReference type="Proteomes" id="UP000026915"/>
    </source>
</evidence>
<dbReference type="HOGENOM" id="CLU_2065748_0_0_1"/>
<protein>
    <submittedName>
        <fullName evidence="1">Uncharacterized protein</fullName>
    </submittedName>
</protein>
<organism evidence="1 2">
    <name type="scientific">Theobroma cacao</name>
    <name type="common">Cacao</name>
    <name type="synonym">Cocoa</name>
    <dbReference type="NCBI Taxonomy" id="3641"/>
    <lineage>
        <taxon>Eukaryota</taxon>
        <taxon>Viridiplantae</taxon>
        <taxon>Streptophyta</taxon>
        <taxon>Embryophyta</taxon>
        <taxon>Tracheophyta</taxon>
        <taxon>Spermatophyta</taxon>
        <taxon>Magnoliopsida</taxon>
        <taxon>eudicotyledons</taxon>
        <taxon>Gunneridae</taxon>
        <taxon>Pentapetalae</taxon>
        <taxon>rosids</taxon>
        <taxon>malvids</taxon>
        <taxon>Malvales</taxon>
        <taxon>Malvaceae</taxon>
        <taxon>Byttnerioideae</taxon>
        <taxon>Theobroma</taxon>
    </lineage>
</organism>
<proteinExistence type="predicted"/>
<accession>A0A061FE39</accession>
<reference evidence="1 2" key="1">
    <citation type="journal article" date="2013" name="Genome Biol.">
        <title>The genome sequence of the most widely cultivated cacao type and its use to identify candidate genes regulating pod color.</title>
        <authorList>
            <person name="Motamayor J.C."/>
            <person name="Mockaitis K."/>
            <person name="Schmutz J."/>
            <person name="Haiminen N."/>
            <person name="Iii D.L."/>
            <person name="Cornejo O."/>
            <person name="Findley S.D."/>
            <person name="Zheng P."/>
            <person name="Utro F."/>
            <person name="Royaert S."/>
            <person name="Saski C."/>
            <person name="Jenkins J."/>
            <person name="Podicheti R."/>
            <person name="Zhao M."/>
            <person name="Scheffler B.E."/>
            <person name="Stack J.C."/>
            <person name="Feltus F.A."/>
            <person name="Mustiga G.M."/>
            <person name="Amores F."/>
            <person name="Phillips W."/>
            <person name="Marelli J.P."/>
            <person name="May G.D."/>
            <person name="Shapiro H."/>
            <person name="Ma J."/>
            <person name="Bustamante C.D."/>
            <person name="Schnell R.J."/>
            <person name="Main D."/>
            <person name="Gilbert D."/>
            <person name="Parida L."/>
            <person name="Kuhn D.N."/>
        </authorList>
    </citation>
    <scope>NUCLEOTIDE SEQUENCE [LARGE SCALE GENOMIC DNA]</scope>
    <source>
        <strain evidence="2">cv. Matina 1-6</strain>
    </source>
</reference>
<dbReference type="EMBL" id="CM001885">
    <property type="protein sequence ID" value="EOY12729.1"/>
    <property type="molecule type" value="Genomic_DNA"/>
</dbReference>
<dbReference type="InParanoid" id="A0A061FE39"/>
<evidence type="ECO:0000313" key="1">
    <source>
        <dbReference type="EMBL" id="EOY12729.1"/>
    </source>
</evidence>
<dbReference type="Proteomes" id="UP000026915">
    <property type="component" value="Chromosome 7"/>
</dbReference>
<keyword evidence="2" id="KW-1185">Reference proteome</keyword>
<sequence length="119" mass="12992">MCRQYRSTVAASNPVSLPNVSNEIKWRPPIHIKNNCDASTFVENGGKQVGAGFIVRGHNGEFLLGRGSKIAHYSSAAVAELKAHFGHCQKNLISGKKKDRGEGKRLLIKATKRIFGFAT</sequence>
<gene>
    <name evidence="1" type="ORF">TCM_031255</name>
</gene>